<proteinExistence type="predicted"/>
<gene>
    <name evidence="2" type="ORF">Xhom_04983</name>
</gene>
<feature type="region of interest" description="Disordered" evidence="1">
    <location>
        <begin position="91"/>
        <end position="130"/>
    </location>
</feature>
<feature type="compositionally biased region" description="Polar residues" evidence="1">
    <location>
        <begin position="167"/>
        <end position="176"/>
    </location>
</feature>
<comment type="caution">
    <text evidence="2">The sequence shown here is derived from an EMBL/GenBank/DDBJ whole genome shotgun (WGS) entry which is preliminary data.</text>
</comment>
<evidence type="ECO:0000313" key="2">
    <source>
        <dbReference type="EMBL" id="PHM50977.1"/>
    </source>
</evidence>
<feature type="region of interest" description="Disordered" evidence="1">
    <location>
        <begin position="1"/>
        <end position="46"/>
    </location>
</feature>
<name>A0A2G0PVI8_XENHO</name>
<reference evidence="2 3" key="1">
    <citation type="journal article" date="2017" name="Nat. Microbiol.">
        <title>Natural product diversity associated with the nematode symbionts Photorhabdus and Xenorhabdus.</title>
        <authorList>
            <person name="Tobias N.J."/>
            <person name="Wolff H."/>
            <person name="Djahanschiri B."/>
            <person name="Grundmann F."/>
            <person name="Kronenwerth M."/>
            <person name="Shi Y.M."/>
            <person name="Simonyi S."/>
            <person name="Grun P."/>
            <person name="Shapiro-Ilan D."/>
            <person name="Pidot S.J."/>
            <person name="Stinear T.P."/>
            <person name="Ebersberger I."/>
            <person name="Bode H.B."/>
        </authorList>
    </citation>
    <scope>NUCLEOTIDE SEQUENCE [LARGE SCALE GENOMIC DNA]</scope>
    <source>
        <strain evidence="2 3">DSM 17903</strain>
    </source>
</reference>
<organism evidence="2 3">
    <name type="scientific">Xenorhabdus hominickii</name>
    <dbReference type="NCBI Taxonomy" id="351679"/>
    <lineage>
        <taxon>Bacteria</taxon>
        <taxon>Pseudomonadati</taxon>
        <taxon>Pseudomonadota</taxon>
        <taxon>Gammaproteobacteria</taxon>
        <taxon>Enterobacterales</taxon>
        <taxon>Morganellaceae</taxon>
        <taxon>Xenorhabdus</taxon>
    </lineage>
</organism>
<accession>A0A2G0PVI8</accession>
<protein>
    <submittedName>
        <fullName evidence="2">Pneumococcal surface protein A</fullName>
    </submittedName>
</protein>
<dbReference type="Proteomes" id="UP000225433">
    <property type="component" value="Unassembled WGS sequence"/>
</dbReference>
<feature type="region of interest" description="Disordered" evidence="1">
    <location>
        <begin position="151"/>
        <end position="176"/>
    </location>
</feature>
<dbReference type="AlphaFoldDB" id="A0A2G0PVI8"/>
<feature type="compositionally biased region" description="Pro residues" evidence="1">
    <location>
        <begin position="92"/>
        <end position="101"/>
    </location>
</feature>
<feature type="compositionally biased region" description="Pro residues" evidence="1">
    <location>
        <begin position="14"/>
        <end position="24"/>
    </location>
</feature>
<sequence>MPPPPASPDRECHPPAPISPPSSGNPPRSRHSVDSVLPSGHQYCASAGTVPASASLRPAFVCPYSEQPPRPVVPDKPLPVPVRLRFAYRAPAPAPVPPRPGKSPKSAPWQSRPRRPARQRNGPPRRQSGFRLLPQWYPCFLPRHPRPRIKWPSPTLSGWLPPPIAETHSSPGLTRR</sequence>
<evidence type="ECO:0000256" key="1">
    <source>
        <dbReference type="SAM" id="MobiDB-lite"/>
    </source>
</evidence>
<dbReference type="EMBL" id="NJAI01000037">
    <property type="protein sequence ID" value="PHM50977.1"/>
    <property type="molecule type" value="Genomic_DNA"/>
</dbReference>
<evidence type="ECO:0000313" key="3">
    <source>
        <dbReference type="Proteomes" id="UP000225433"/>
    </source>
</evidence>